<keyword evidence="13" id="KW-0961">Cell wall biogenesis/degradation</keyword>
<evidence type="ECO:0000256" key="3">
    <source>
        <dbReference type="ARBA" id="ARBA00022475"/>
    </source>
</evidence>
<keyword evidence="8" id="KW-0378">Hydrolase</keyword>
<keyword evidence="6" id="KW-0645">Protease</keyword>
<evidence type="ECO:0000256" key="2">
    <source>
        <dbReference type="ARBA" id="ARBA00004236"/>
    </source>
</evidence>
<reference evidence="17 19" key="2">
    <citation type="submission" date="2018-06" db="EMBL/GenBank/DDBJ databases">
        <authorList>
            <consortium name="Pathogen Informatics"/>
            <person name="Doyle S."/>
        </authorList>
    </citation>
    <scope>NUCLEOTIDE SEQUENCE [LARGE SCALE GENOMIC DNA]</scope>
    <source>
        <strain evidence="17 19">NCTC11632</strain>
    </source>
</reference>
<dbReference type="GO" id="GO:0008658">
    <property type="term" value="F:penicillin binding"/>
    <property type="evidence" value="ECO:0007669"/>
    <property type="project" value="InterPro"/>
</dbReference>
<reference evidence="16 18" key="1">
    <citation type="submission" date="2014-09" db="EMBL/GenBank/DDBJ databases">
        <title>Draft Genome Sequence of Porphyromonas macacae COT-192_OH2859.</title>
        <authorList>
            <person name="Wallis C."/>
            <person name="Deusch O."/>
            <person name="O'Flynn C."/>
            <person name="Davis I."/>
            <person name="Horsfall A."/>
            <person name="Kirkwood N."/>
            <person name="Harris S."/>
            <person name="Eisen J.A."/>
            <person name="Coil D.A."/>
            <person name="Darling A.E."/>
            <person name="Jospin G."/>
            <person name="Alexiev A."/>
        </authorList>
    </citation>
    <scope>NUCLEOTIDE SEQUENCE [LARGE SCALE GENOMIC DNA]</scope>
    <source>
        <strain evidence="18">COT-192 OH2859</strain>
        <strain evidence="16">COT-192_OH2859</strain>
    </source>
</reference>
<dbReference type="FunFam" id="3.40.710.10:FF:000024">
    <property type="entry name" value="Penicillin-binding protein 2"/>
    <property type="match status" value="1"/>
</dbReference>
<dbReference type="InterPro" id="IPR050515">
    <property type="entry name" value="Beta-lactam/transpept"/>
</dbReference>
<dbReference type="EMBL" id="JRFA01000019">
    <property type="protein sequence ID" value="KGN73721.1"/>
    <property type="molecule type" value="Genomic_DNA"/>
</dbReference>
<dbReference type="Gene3D" id="3.90.1310.10">
    <property type="entry name" value="Penicillin-binding protein 2a (Domain 2)"/>
    <property type="match status" value="1"/>
</dbReference>
<feature type="domain" description="Penicillin-binding protein transpeptidase" evidence="14">
    <location>
        <begin position="260"/>
        <end position="583"/>
    </location>
</feature>
<protein>
    <submittedName>
        <fullName evidence="16 17">Penicillin-binding protein</fullName>
    </submittedName>
</protein>
<evidence type="ECO:0000313" key="18">
    <source>
        <dbReference type="Proteomes" id="UP000030103"/>
    </source>
</evidence>
<dbReference type="PANTHER" id="PTHR30627:SF2">
    <property type="entry name" value="PEPTIDOGLYCAN D,D-TRANSPEPTIDASE MRDA"/>
    <property type="match status" value="1"/>
</dbReference>
<evidence type="ECO:0000313" key="17">
    <source>
        <dbReference type="EMBL" id="SUB88194.1"/>
    </source>
</evidence>
<keyword evidence="18" id="KW-1185">Reference proteome</keyword>
<dbReference type="SUPFAM" id="SSF56601">
    <property type="entry name" value="beta-lactamase/transpeptidase-like"/>
    <property type="match status" value="1"/>
</dbReference>
<dbReference type="STRING" id="28115.HQ47_07185"/>
<dbReference type="InterPro" id="IPR001460">
    <property type="entry name" value="PCN-bd_Tpept"/>
</dbReference>
<evidence type="ECO:0000313" key="16">
    <source>
        <dbReference type="EMBL" id="KGN73721.1"/>
    </source>
</evidence>
<dbReference type="Proteomes" id="UP000254156">
    <property type="component" value="Unassembled WGS sequence"/>
</dbReference>
<keyword evidence="10" id="KW-0573">Peptidoglycan synthesis</keyword>
<dbReference type="NCBIfam" id="TIGR03423">
    <property type="entry name" value="pbp2_mrdA"/>
    <property type="match status" value="1"/>
</dbReference>
<dbReference type="SUPFAM" id="SSF56519">
    <property type="entry name" value="Penicillin binding protein dimerisation domain"/>
    <property type="match status" value="1"/>
</dbReference>
<dbReference type="InterPro" id="IPR005311">
    <property type="entry name" value="PBP_dimer"/>
</dbReference>
<evidence type="ECO:0000256" key="13">
    <source>
        <dbReference type="ARBA" id="ARBA00023316"/>
    </source>
</evidence>
<keyword evidence="7" id="KW-0812">Transmembrane</keyword>
<keyword evidence="3" id="KW-1003">Cell membrane</keyword>
<dbReference type="GO" id="GO:0009252">
    <property type="term" value="P:peptidoglycan biosynthetic process"/>
    <property type="evidence" value="ECO:0007669"/>
    <property type="project" value="UniProtKB-KW"/>
</dbReference>
<evidence type="ECO:0000256" key="12">
    <source>
        <dbReference type="ARBA" id="ARBA00023136"/>
    </source>
</evidence>
<dbReference type="GO" id="GO:0008360">
    <property type="term" value="P:regulation of cell shape"/>
    <property type="evidence" value="ECO:0007669"/>
    <property type="project" value="UniProtKB-KW"/>
</dbReference>
<evidence type="ECO:0000256" key="7">
    <source>
        <dbReference type="ARBA" id="ARBA00022692"/>
    </source>
</evidence>
<dbReference type="EMBL" id="UGTF01000002">
    <property type="protein sequence ID" value="SUB88194.1"/>
    <property type="molecule type" value="Genomic_DNA"/>
</dbReference>
<dbReference type="GO" id="GO:0006508">
    <property type="term" value="P:proteolysis"/>
    <property type="evidence" value="ECO:0007669"/>
    <property type="project" value="UniProtKB-KW"/>
</dbReference>
<proteinExistence type="predicted"/>
<dbReference type="AlphaFoldDB" id="A0A0A2E4C4"/>
<feature type="domain" description="Penicillin-binding protein dimerisation" evidence="15">
    <location>
        <begin position="52"/>
        <end position="222"/>
    </location>
</feature>
<evidence type="ECO:0000259" key="14">
    <source>
        <dbReference type="Pfam" id="PF00905"/>
    </source>
</evidence>
<dbReference type="InterPro" id="IPR017790">
    <property type="entry name" value="Penicillin-binding_protein_2"/>
</dbReference>
<evidence type="ECO:0000256" key="10">
    <source>
        <dbReference type="ARBA" id="ARBA00022984"/>
    </source>
</evidence>
<dbReference type="InterPro" id="IPR012338">
    <property type="entry name" value="Beta-lactam/transpept-like"/>
</dbReference>
<dbReference type="GO" id="GO:0071555">
    <property type="term" value="P:cell wall organization"/>
    <property type="evidence" value="ECO:0007669"/>
    <property type="project" value="UniProtKB-KW"/>
</dbReference>
<name>A0A0A2E4C4_9PORP</name>
<dbReference type="GO" id="GO:0071972">
    <property type="term" value="F:peptidoglycan L,D-transpeptidase activity"/>
    <property type="evidence" value="ECO:0007669"/>
    <property type="project" value="TreeGrafter"/>
</dbReference>
<dbReference type="Gene3D" id="3.30.1390.30">
    <property type="entry name" value="Penicillin-binding protein 2a, domain 3"/>
    <property type="match status" value="1"/>
</dbReference>
<dbReference type="Pfam" id="PF03717">
    <property type="entry name" value="PBP_dimer"/>
    <property type="match status" value="1"/>
</dbReference>
<keyword evidence="4" id="KW-0997">Cell inner membrane</keyword>
<sequence>MVNDRYFKRRHLFTLLTLAVLFIFTARLFNLQILNNNYKERAKRNAYYYKPIYPARGVIFDRNGELLVYNKPTYDLMVTTGQTGTFDSLTLCDILNITPELLSKRFAEVKDRLKNPGYSPHTPQVLLSQLDETEAGRFQEQLYKFPGFTIQSRSTRRYKYHHAAHVLGYIAEANVTDIKKDSLLSPGDYTGKIGVEKSYEKELRGRKGYEVLLRDSRGRIKGQFNNGRNDLPAINGNNLTLSIDANLQTLAENLMNGKRGAIVAIEPATGEILAMVSAPGYDPELLSDRNKGENHQMLEDAPGNPLFARAIMGTYPPGSTFKAAQAGVFLEEGVIRPSTLFSCYHGYPVLRNRPACHTHGSPLDLPSALATSCNAYFCWGLRALLDNRSIYPTVQEAFEHWKNRMVSIGFGYPLKVDLYGEKRGYIPNSKVYDKIHKQRWTSSSIISIAIGQGEILATPLQIANLATVIANRGWFYRPHVVRAIENSTLDTAYTSKKYTTIDPSHWETVVEGMARAVTGGTCHGANFAPGVIEVCGKTGTAENPHGKDHSAFMGFAPRDNPQIAVAVYVENGGFGAYFGVPIGRVIMEYYLNKGNLSPATEAIARRMQETSIIYGLWQTKRTFL</sequence>
<gene>
    <name evidence="17" type="primary">pbpA</name>
    <name evidence="16" type="ORF">HQ47_07185</name>
    <name evidence="17" type="ORF">NCTC11632_00257</name>
</gene>
<dbReference type="Gene3D" id="3.40.710.10">
    <property type="entry name" value="DD-peptidase/beta-lactamase superfamily"/>
    <property type="match status" value="1"/>
</dbReference>
<dbReference type="InterPro" id="IPR036138">
    <property type="entry name" value="PBP_dimer_sf"/>
</dbReference>
<accession>A0A0A2E4C4</accession>
<keyword evidence="9" id="KW-0133">Cell shape</keyword>
<dbReference type="GO" id="GO:0005886">
    <property type="term" value="C:plasma membrane"/>
    <property type="evidence" value="ECO:0007669"/>
    <property type="project" value="UniProtKB-SubCell"/>
</dbReference>
<dbReference type="Proteomes" id="UP000030103">
    <property type="component" value="Unassembled WGS sequence"/>
</dbReference>
<dbReference type="RefSeq" id="WP_036874328.1">
    <property type="nucleotide sequence ID" value="NZ_JRFA01000019.1"/>
</dbReference>
<keyword evidence="12" id="KW-0472">Membrane</keyword>
<organism evidence="16 18">
    <name type="scientific">Porphyromonas macacae</name>
    <dbReference type="NCBI Taxonomy" id="28115"/>
    <lineage>
        <taxon>Bacteria</taxon>
        <taxon>Pseudomonadati</taxon>
        <taxon>Bacteroidota</taxon>
        <taxon>Bacteroidia</taxon>
        <taxon>Bacteroidales</taxon>
        <taxon>Porphyromonadaceae</taxon>
        <taxon>Porphyromonas</taxon>
    </lineage>
</organism>
<keyword evidence="11" id="KW-1133">Transmembrane helix</keyword>
<dbReference type="OrthoDB" id="9766847at2"/>
<dbReference type="Pfam" id="PF00905">
    <property type="entry name" value="Transpeptidase"/>
    <property type="match status" value="1"/>
</dbReference>
<evidence type="ECO:0000256" key="1">
    <source>
        <dbReference type="ARBA" id="ARBA00004167"/>
    </source>
</evidence>
<evidence type="ECO:0000256" key="5">
    <source>
        <dbReference type="ARBA" id="ARBA00022645"/>
    </source>
</evidence>
<evidence type="ECO:0000259" key="15">
    <source>
        <dbReference type="Pfam" id="PF03717"/>
    </source>
</evidence>
<comment type="subcellular location">
    <subcellularLocation>
        <location evidence="2">Cell membrane</location>
    </subcellularLocation>
    <subcellularLocation>
        <location evidence="1">Membrane</location>
        <topology evidence="1">Single-pass membrane protein</topology>
    </subcellularLocation>
</comment>
<dbReference type="PANTHER" id="PTHR30627">
    <property type="entry name" value="PEPTIDOGLYCAN D,D-TRANSPEPTIDASE"/>
    <property type="match status" value="1"/>
</dbReference>
<evidence type="ECO:0000256" key="9">
    <source>
        <dbReference type="ARBA" id="ARBA00022960"/>
    </source>
</evidence>
<evidence type="ECO:0000256" key="8">
    <source>
        <dbReference type="ARBA" id="ARBA00022801"/>
    </source>
</evidence>
<evidence type="ECO:0000256" key="11">
    <source>
        <dbReference type="ARBA" id="ARBA00022989"/>
    </source>
</evidence>
<dbReference type="GO" id="GO:0009002">
    <property type="term" value="F:serine-type D-Ala-D-Ala carboxypeptidase activity"/>
    <property type="evidence" value="ECO:0007669"/>
    <property type="project" value="InterPro"/>
</dbReference>
<evidence type="ECO:0000313" key="19">
    <source>
        <dbReference type="Proteomes" id="UP000254156"/>
    </source>
</evidence>
<evidence type="ECO:0000256" key="4">
    <source>
        <dbReference type="ARBA" id="ARBA00022519"/>
    </source>
</evidence>
<evidence type="ECO:0000256" key="6">
    <source>
        <dbReference type="ARBA" id="ARBA00022670"/>
    </source>
</evidence>
<keyword evidence="5" id="KW-0121">Carboxypeptidase</keyword>
<dbReference type="eggNOG" id="COG0768">
    <property type="taxonomic scope" value="Bacteria"/>
</dbReference>